<keyword evidence="2" id="KW-1185">Reference proteome</keyword>
<dbReference type="EMBL" id="JBHMAS010000010">
    <property type="protein sequence ID" value="MFB9779660.1"/>
    <property type="molecule type" value="Genomic_DNA"/>
</dbReference>
<evidence type="ECO:0000313" key="2">
    <source>
        <dbReference type="Proteomes" id="UP001589587"/>
    </source>
</evidence>
<dbReference type="RefSeq" id="WP_054781233.1">
    <property type="nucleotide sequence ID" value="NZ_JBHMAS010000010.1"/>
</dbReference>
<reference evidence="1 2" key="1">
    <citation type="submission" date="2024-09" db="EMBL/GenBank/DDBJ databases">
        <authorList>
            <person name="Sun Q."/>
            <person name="Mori K."/>
        </authorList>
    </citation>
    <scope>NUCLEOTIDE SEQUENCE [LARGE SCALE GENOMIC DNA]</scope>
    <source>
        <strain evidence="1 2">JCM 11411</strain>
    </source>
</reference>
<accession>A0ABV5XB28</accession>
<sequence length="131" mass="14350">MNKAPALIVDALDAAWGVYGTLADFAGHLPVRDRYRRLWVLVEVAGRLLSRRAFVRDTPQVNDSPDIYGLIDVDSRAVLSAHDLIDAHGPLTVEPTHSPVPMPLHMRYIDLPRCAMIAPRAVDATGSESLA</sequence>
<dbReference type="Proteomes" id="UP001589587">
    <property type="component" value="Unassembled WGS sequence"/>
</dbReference>
<comment type="caution">
    <text evidence="1">The sequence shown here is derived from an EMBL/GenBank/DDBJ whole genome shotgun (WGS) entry which is preliminary data.</text>
</comment>
<gene>
    <name evidence="1" type="ORF">ACFFQ6_08195</name>
</gene>
<protein>
    <submittedName>
        <fullName evidence="1">Uncharacterized protein</fullName>
    </submittedName>
</protein>
<organism evidence="1 2">
    <name type="scientific">Rhodococcus baikonurensis</name>
    <dbReference type="NCBI Taxonomy" id="172041"/>
    <lineage>
        <taxon>Bacteria</taxon>
        <taxon>Bacillati</taxon>
        <taxon>Actinomycetota</taxon>
        <taxon>Actinomycetes</taxon>
        <taxon>Mycobacteriales</taxon>
        <taxon>Nocardiaceae</taxon>
        <taxon>Rhodococcus</taxon>
        <taxon>Rhodococcus erythropolis group</taxon>
    </lineage>
</organism>
<evidence type="ECO:0000313" key="1">
    <source>
        <dbReference type="EMBL" id="MFB9779660.1"/>
    </source>
</evidence>
<name>A0ABV5XB28_9NOCA</name>
<proteinExistence type="predicted"/>